<protein>
    <submittedName>
        <fullName evidence="2">Uncharacterized protein</fullName>
    </submittedName>
</protein>
<reference evidence="2 3" key="1">
    <citation type="submission" date="2018-02" db="EMBL/GenBank/DDBJ databases">
        <title>Draft genome sequences of four Legionella pneumophila clinical strains isolated in Ontario.</title>
        <authorList>
            <person name="Fortuna A."/>
            <person name="Ramnarine R."/>
            <person name="Li A."/>
            <person name="Frantz C."/>
            <person name="Mallo G."/>
        </authorList>
    </citation>
    <scope>NUCLEOTIDE SEQUENCE [LARGE SCALE GENOMIC DNA]</scope>
    <source>
        <strain evidence="2 3">LG61</strain>
    </source>
</reference>
<evidence type="ECO:0000313" key="2">
    <source>
        <dbReference type="EMBL" id="PPK29783.1"/>
    </source>
</evidence>
<dbReference type="AlphaFoldDB" id="A0A2S6EX50"/>
<dbReference type="OrthoDB" id="5651381at2"/>
<gene>
    <name evidence="2" type="ORF">C3928_11980</name>
</gene>
<dbReference type="Proteomes" id="UP000239239">
    <property type="component" value="Unassembled WGS sequence"/>
</dbReference>
<feature type="region of interest" description="Disordered" evidence="1">
    <location>
        <begin position="285"/>
        <end position="306"/>
    </location>
</feature>
<organism evidence="2 3">
    <name type="scientific">Legionella pneumophila</name>
    <dbReference type="NCBI Taxonomy" id="446"/>
    <lineage>
        <taxon>Bacteria</taxon>
        <taxon>Pseudomonadati</taxon>
        <taxon>Pseudomonadota</taxon>
        <taxon>Gammaproteobacteria</taxon>
        <taxon>Legionellales</taxon>
        <taxon>Legionellaceae</taxon>
        <taxon>Legionella</taxon>
    </lineage>
</organism>
<proteinExistence type="predicted"/>
<comment type="caution">
    <text evidence="2">The sequence shown here is derived from an EMBL/GenBank/DDBJ whole genome shotgun (WGS) entry which is preliminary data.</text>
</comment>
<evidence type="ECO:0000313" key="3">
    <source>
        <dbReference type="Proteomes" id="UP000239239"/>
    </source>
</evidence>
<dbReference type="EMBL" id="PQWY01000016">
    <property type="protein sequence ID" value="PPK29783.1"/>
    <property type="molecule type" value="Genomic_DNA"/>
</dbReference>
<sequence>MQNIWLLCFYKLLLKKGRWRNIGMEDPFSVLLKSLQSVFHLEAMRNGKYTFPAVQHLKEATENYDPKARNTFIELLRAIREALPYIEKWRINFNIIRKSMDALAKLHHMPTIDWNQVLSHPKVSPRFQFSALNHSHHEHDLITWLAKKTGKPFTQLDHTELTQTLVDHRDRLGFSQRLSNHLKKDPDFLYNIILRSERNFIKISQTRLILYLTDEQLARAIIKHIPVLIHKRKEPFEQIEQLIHTLNEILSNGRSVSTLLRNADAKLILENSPLFQMYLSEEYKNRHQHPNKGSHLQTNKSLKPGL</sequence>
<name>A0A2S6EX50_LEGPN</name>
<evidence type="ECO:0000256" key="1">
    <source>
        <dbReference type="SAM" id="MobiDB-lite"/>
    </source>
</evidence>
<feature type="compositionally biased region" description="Polar residues" evidence="1">
    <location>
        <begin position="294"/>
        <end position="306"/>
    </location>
</feature>
<dbReference type="RefSeq" id="WP_080272071.1">
    <property type="nucleotide sequence ID" value="NZ_FJAK01000002.1"/>
</dbReference>
<accession>A0A2S6EX50</accession>